<evidence type="ECO:0000256" key="1">
    <source>
        <dbReference type="SAM" id="Phobius"/>
    </source>
</evidence>
<feature type="transmembrane region" description="Helical" evidence="1">
    <location>
        <begin position="48"/>
        <end position="69"/>
    </location>
</feature>
<reference evidence="2" key="1">
    <citation type="journal article" date="2020" name="Stud. Mycol.">
        <title>101 Dothideomycetes genomes: a test case for predicting lifestyles and emergence of pathogens.</title>
        <authorList>
            <person name="Haridas S."/>
            <person name="Albert R."/>
            <person name="Binder M."/>
            <person name="Bloem J."/>
            <person name="Labutti K."/>
            <person name="Salamov A."/>
            <person name="Andreopoulos B."/>
            <person name="Baker S."/>
            <person name="Barry K."/>
            <person name="Bills G."/>
            <person name="Bluhm B."/>
            <person name="Cannon C."/>
            <person name="Castanera R."/>
            <person name="Culley D."/>
            <person name="Daum C."/>
            <person name="Ezra D."/>
            <person name="Gonzalez J."/>
            <person name="Henrissat B."/>
            <person name="Kuo A."/>
            <person name="Liang C."/>
            <person name="Lipzen A."/>
            <person name="Lutzoni F."/>
            <person name="Magnuson J."/>
            <person name="Mondo S."/>
            <person name="Nolan M."/>
            <person name="Ohm R."/>
            <person name="Pangilinan J."/>
            <person name="Park H.-J."/>
            <person name="Ramirez L."/>
            <person name="Alfaro M."/>
            <person name="Sun H."/>
            <person name="Tritt A."/>
            <person name="Yoshinaga Y."/>
            <person name="Zwiers L.-H."/>
            <person name="Turgeon B."/>
            <person name="Goodwin S."/>
            <person name="Spatafora J."/>
            <person name="Crous P."/>
            <person name="Grigoriev I."/>
        </authorList>
    </citation>
    <scope>NUCLEOTIDE SEQUENCE</scope>
    <source>
        <strain evidence="2">CBS 269.34</strain>
    </source>
</reference>
<keyword evidence="1" id="KW-0812">Transmembrane</keyword>
<feature type="transmembrane region" description="Helical" evidence="1">
    <location>
        <begin position="75"/>
        <end position="94"/>
    </location>
</feature>
<dbReference type="AlphaFoldDB" id="A0A6A6R352"/>
<evidence type="ECO:0000313" key="3">
    <source>
        <dbReference type="Proteomes" id="UP000799750"/>
    </source>
</evidence>
<dbReference type="OrthoDB" id="10259680at2759"/>
<gene>
    <name evidence="2" type="ORF">BU16DRAFT_558831</name>
</gene>
<evidence type="ECO:0000313" key="2">
    <source>
        <dbReference type="EMBL" id="KAF2498782.1"/>
    </source>
</evidence>
<protein>
    <submittedName>
        <fullName evidence="2">DUF1294-domain-containing protein</fullName>
    </submittedName>
</protein>
<keyword evidence="1" id="KW-0472">Membrane</keyword>
<keyword evidence="3" id="KW-1185">Reference proteome</keyword>
<proteinExistence type="predicted"/>
<dbReference type="EMBL" id="MU004185">
    <property type="protein sequence ID" value="KAF2498782.1"/>
    <property type="molecule type" value="Genomic_DNA"/>
</dbReference>
<name>A0A6A6R352_9PEZI</name>
<keyword evidence="1" id="KW-1133">Transmembrane helix</keyword>
<dbReference type="Pfam" id="PF06961">
    <property type="entry name" value="DUF1294"/>
    <property type="match status" value="1"/>
</dbReference>
<feature type="transmembrane region" description="Helical" evidence="1">
    <location>
        <begin position="143"/>
        <end position="161"/>
    </location>
</feature>
<accession>A0A6A6R352</accession>
<organism evidence="2 3">
    <name type="scientific">Lophium mytilinum</name>
    <dbReference type="NCBI Taxonomy" id="390894"/>
    <lineage>
        <taxon>Eukaryota</taxon>
        <taxon>Fungi</taxon>
        <taxon>Dikarya</taxon>
        <taxon>Ascomycota</taxon>
        <taxon>Pezizomycotina</taxon>
        <taxon>Dothideomycetes</taxon>
        <taxon>Pleosporomycetidae</taxon>
        <taxon>Mytilinidiales</taxon>
        <taxon>Mytilinidiaceae</taxon>
        <taxon>Lophium</taxon>
    </lineage>
</organism>
<sequence>MNPSSNRRTTALYNPSIGQFDKYGFRRVPRKVPQNAPRNRVRLEKRPITVATFIGSGAFAVPVIGGLRLCYRGTAWPLIWTSAMSLATFIMYGYDKYRSRNSGWRVRETTMHLFELLGGWPGALLGQHFFQHKTMKKAFQAQFWVIVGIHQVVWFATWGNVS</sequence>
<dbReference type="Proteomes" id="UP000799750">
    <property type="component" value="Unassembled WGS sequence"/>
</dbReference>
<dbReference type="InterPro" id="IPR010718">
    <property type="entry name" value="DUF1294"/>
</dbReference>